<organism evidence="6 7">
    <name type="scientific">Nonomuraea antimicrobica</name>
    <dbReference type="NCBI Taxonomy" id="561173"/>
    <lineage>
        <taxon>Bacteria</taxon>
        <taxon>Bacillati</taxon>
        <taxon>Actinomycetota</taxon>
        <taxon>Actinomycetes</taxon>
        <taxon>Streptosporangiales</taxon>
        <taxon>Streptosporangiaceae</taxon>
        <taxon>Nonomuraea</taxon>
    </lineage>
</organism>
<name>A0ABP7E1R0_9ACTN</name>
<dbReference type="InterPro" id="IPR041916">
    <property type="entry name" value="Anti_sigma_zinc_sf"/>
</dbReference>
<feature type="transmembrane region" description="Helical" evidence="4">
    <location>
        <begin position="85"/>
        <end position="106"/>
    </location>
</feature>
<accession>A0ABP7E1R0</accession>
<evidence type="ECO:0000256" key="2">
    <source>
        <dbReference type="ARBA" id="ARBA00023163"/>
    </source>
</evidence>
<dbReference type="Gene3D" id="1.10.10.1320">
    <property type="entry name" value="Anti-sigma factor, zinc-finger domain"/>
    <property type="match status" value="1"/>
</dbReference>
<dbReference type="EMBL" id="BAAAZP010000219">
    <property type="protein sequence ID" value="GAA3712981.1"/>
    <property type="molecule type" value="Genomic_DNA"/>
</dbReference>
<keyword evidence="7" id="KW-1185">Reference proteome</keyword>
<keyword evidence="4" id="KW-0812">Transmembrane</keyword>
<dbReference type="Proteomes" id="UP001500902">
    <property type="component" value="Unassembled WGS sequence"/>
</dbReference>
<keyword evidence="4" id="KW-0472">Membrane</keyword>
<feature type="region of interest" description="Disordered" evidence="3">
    <location>
        <begin position="120"/>
        <end position="204"/>
    </location>
</feature>
<evidence type="ECO:0000256" key="1">
    <source>
        <dbReference type="ARBA" id="ARBA00023015"/>
    </source>
</evidence>
<keyword evidence="2" id="KW-0804">Transcription</keyword>
<sequence>MTCEEVRIALGAHALGALDPEEALEVDHHLATCEACGAELVELEGVGSFLGKVSERDVELVASPPRRVLDRLLNDRVKRARRGRILMAVAASAAVLVVGGTVWTAIQARSVMETSSSAQAPAVAQSANPESRAQQDQGSALVAPLSSEEPSRSPEARSQPSKSPASRSQTADKADEEPAEKAEGQADTAATRQPGEGREFPGVNKAEQYRATVLALPSDTGTELGVQVGGVPVGTVCRLVVVAADGRREETPTWVVSRQSYQDNTVFRQDTTLALREIVRFEVVDQTGRLLVNVPVPEDARK</sequence>
<evidence type="ECO:0000259" key="5">
    <source>
        <dbReference type="Pfam" id="PF13490"/>
    </source>
</evidence>
<protein>
    <recommendedName>
        <fullName evidence="5">Putative zinc-finger domain-containing protein</fullName>
    </recommendedName>
</protein>
<keyword evidence="1" id="KW-0805">Transcription regulation</keyword>
<reference evidence="7" key="1">
    <citation type="journal article" date="2019" name="Int. J. Syst. Evol. Microbiol.">
        <title>The Global Catalogue of Microorganisms (GCM) 10K type strain sequencing project: providing services to taxonomists for standard genome sequencing and annotation.</title>
        <authorList>
            <consortium name="The Broad Institute Genomics Platform"/>
            <consortium name="The Broad Institute Genome Sequencing Center for Infectious Disease"/>
            <person name="Wu L."/>
            <person name="Ma J."/>
        </authorList>
    </citation>
    <scope>NUCLEOTIDE SEQUENCE [LARGE SCALE GENOMIC DNA]</scope>
    <source>
        <strain evidence="7">JCM 16904</strain>
    </source>
</reference>
<gene>
    <name evidence="6" type="ORF">GCM10022224_093140</name>
</gene>
<evidence type="ECO:0000256" key="3">
    <source>
        <dbReference type="SAM" id="MobiDB-lite"/>
    </source>
</evidence>
<proteinExistence type="predicted"/>
<keyword evidence="4" id="KW-1133">Transmembrane helix</keyword>
<evidence type="ECO:0000313" key="7">
    <source>
        <dbReference type="Proteomes" id="UP001500902"/>
    </source>
</evidence>
<evidence type="ECO:0000313" key="6">
    <source>
        <dbReference type="EMBL" id="GAA3712981.1"/>
    </source>
</evidence>
<dbReference type="Pfam" id="PF13490">
    <property type="entry name" value="zf-HC2"/>
    <property type="match status" value="1"/>
</dbReference>
<feature type="compositionally biased region" description="Polar residues" evidence="3">
    <location>
        <begin position="128"/>
        <end position="138"/>
    </location>
</feature>
<feature type="domain" description="Putative zinc-finger" evidence="5">
    <location>
        <begin position="3"/>
        <end position="36"/>
    </location>
</feature>
<evidence type="ECO:0000256" key="4">
    <source>
        <dbReference type="SAM" id="Phobius"/>
    </source>
</evidence>
<comment type="caution">
    <text evidence="6">The sequence shown here is derived from an EMBL/GenBank/DDBJ whole genome shotgun (WGS) entry which is preliminary data.</text>
</comment>
<dbReference type="InterPro" id="IPR027383">
    <property type="entry name" value="Znf_put"/>
</dbReference>
<dbReference type="RefSeq" id="WP_344894627.1">
    <property type="nucleotide sequence ID" value="NZ_BAAAZP010000219.1"/>
</dbReference>